<keyword evidence="4" id="KW-0067">ATP-binding</keyword>
<evidence type="ECO:0000259" key="5">
    <source>
        <dbReference type="Pfam" id="PF13087"/>
    </source>
</evidence>
<dbReference type="PANTHER" id="PTHR43788:SF8">
    <property type="entry name" value="DNA-BINDING PROTEIN SMUBP-2"/>
    <property type="match status" value="1"/>
</dbReference>
<dbReference type="Proteomes" id="UP000620124">
    <property type="component" value="Unassembled WGS sequence"/>
</dbReference>
<evidence type="ECO:0000256" key="3">
    <source>
        <dbReference type="ARBA" id="ARBA00022806"/>
    </source>
</evidence>
<evidence type="ECO:0000313" key="6">
    <source>
        <dbReference type="EMBL" id="KAF7336716.1"/>
    </source>
</evidence>
<dbReference type="AlphaFoldDB" id="A0A8H7CHP0"/>
<reference evidence="6" key="1">
    <citation type="submission" date="2020-05" db="EMBL/GenBank/DDBJ databases">
        <title>Mycena genomes resolve the evolution of fungal bioluminescence.</title>
        <authorList>
            <person name="Tsai I.J."/>
        </authorList>
    </citation>
    <scope>NUCLEOTIDE SEQUENCE</scope>
    <source>
        <strain evidence="6">CCC161011</strain>
    </source>
</reference>
<dbReference type="Pfam" id="PF13087">
    <property type="entry name" value="AAA_12"/>
    <property type="match status" value="1"/>
</dbReference>
<dbReference type="InterPro" id="IPR047187">
    <property type="entry name" value="SF1_C_Upf1"/>
</dbReference>
<sequence>MSSPPFTVVQDIFKASHPPILVTNCPLASVTRKIYEDFLHSAEDGVLGVAPAYGTNCVLSILAFASVSKVLLVQLPKRKEKAKQKNLQGRNFLEALLLSVSHHKFAFQMDVVATSLYFDFGICIRSAVDLLSVSTADRHSLEAIIDSIGGVNVLHKENAMSLFTGDEKLNKSTQSTHQKVALQAWVAWRAAALNNDMTALLKAQPRIDTSSFNETRLSVFAKMVREARCLSALKPSSLKNEIADDFSIKKGQLHVTCTRFKNRVQSGDPRAVKIEVIAQGQRTVISSRPAHVNGRAVKLKLDKPLPLGGSIRLTTIGKEPLTGAEKQRADIILGALQKMISIAEQSFFRAIFLPQETPVWRKGSFARRVVPIQFSRALNDSQKTAVAAILSNDPINVIHGPPGTGKTTVIAAAVTSISAPRSGAQDRTMWLVAQSNVAVKNIAEKLASVNMLDFKLIVSKDFHYDWHEHLYEKINPRLIRSDSFIDDLVAAERQLEGSKVILCTLTMLSHPRISTITRIVPLQTVIVDEASQVEIGNFLPMISLYSHSLRKLVFIGDDKQLAPYGQGDVPSLQSIFEMEHLRKNAIFLDTQCTSLAWLEFSTFTERRYRRSVSRMPIQLGTFIGKHVYANKLKTVHKNTAQCCQFIDVKKGKEVSAGSSWINEAEIWAVMLEARKCVNKGRSYRIITPYDAQRGRIEAALKKENIPWEDKVFCVDSFQGNEADYIILSIVRTEKIGFLAAQRRVNVMLTRCKMGMKICTSRRFVEGAAKDTLVGRLASEIGQRAWEA</sequence>
<dbReference type="InterPro" id="IPR027417">
    <property type="entry name" value="P-loop_NTPase"/>
</dbReference>
<comment type="caution">
    <text evidence="6">The sequence shown here is derived from an EMBL/GenBank/DDBJ whole genome shotgun (WGS) entry which is preliminary data.</text>
</comment>
<dbReference type="CDD" id="cd18808">
    <property type="entry name" value="SF1_C_Upf1"/>
    <property type="match status" value="1"/>
</dbReference>
<dbReference type="Pfam" id="PF13604">
    <property type="entry name" value="AAA_30"/>
    <property type="match status" value="1"/>
</dbReference>
<keyword evidence="1" id="KW-0547">Nucleotide-binding</keyword>
<evidence type="ECO:0000256" key="1">
    <source>
        <dbReference type="ARBA" id="ARBA00022741"/>
    </source>
</evidence>
<dbReference type="GO" id="GO:0016787">
    <property type="term" value="F:hydrolase activity"/>
    <property type="evidence" value="ECO:0007669"/>
    <property type="project" value="UniProtKB-KW"/>
</dbReference>
<evidence type="ECO:0000313" key="7">
    <source>
        <dbReference type="Proteomes" id="UP000620124"/>
    </source>
</evidence>
<evidence type="ECO:0000256" key="4">
    <source>
        <dbReference type="ARBA" id="ARBA00022840"/>
    </source>
</evidence>
<dbReference type="OrthoDB" id="6513042at2759"/>
<keyword evidence="3" id="KW-0347">Helicase</keyword>
<evidence type="ECO:0000256" key="2">
    <source>
        <dbReference type="ARBA" id="ARBA00022801"/>
    </source>
</evidence>
<dbReference type="GO" id="GO:0043139">
    <property type="term" value="F:5'-3' DNA helicase activity"/>
    <property type="evidence" value="ECO:0007669"/>
    <property type="project" value="TreeGrafter"/>
</dbReference>
<dbReference type="CDD" id="cd17934">
    <property type="entry name" value="DEXXQc_Upf1-like"/>
    <property type="match status" value="1"/>
</dbReference>
<gene>
    <name evidence="6" type="ORF">MVEN_02106600</name>
</gene>
<dbReference type="GO" id="GO:0005524">
    <property type="term" value="F:ATP binding"/>
    <property type="evidence" value="ECO:0007669"/>
    <property type="project" value="UniProtKB-KW"/>
</dbReference>
<keyword evidence="7" id="KW-1185">Reference proteome</keyword>
<dbReference type="InterPro" id="IPR041679">
    <property type="entry name" value="DNA2/NAM7-like_C"/>
</dbReference>
<name>A0A8H7CHP0_9AGAR</name>
<dbReference type="PANTHER" id="PTHR43788">
    <property type="entry name" value="DNA2/NAM7 HELICASE FAMILY MEMBER"/>
    <property type="match status" value="1"/>
</dbReference>
<keyword evidence="2" id="KW-0378">Hydrolase</keyword>
<accession>A0A8H7CHP0</accession>
<organism evidence="6 7">
    <name type="scientific">Mycena venus</name>
    <dbReference type="NCBI Taxonomy" id="2733690"/>
    <lineage>
        <taxon>Eukaryota</taxon>
        <taxon>Fungi</taxon>
        <taxon>Dikarya</taxon>
        <taxon>Basidiomycota</taxon>
        <taxon>Agaricomycotina</taxon>
        <taxon>Agaricomycetes</taxon>
        <taxon>Agaricomycetidae</taxon>
        <taxon>Agaricales</taxon>
        <taxon>Marasmiineae</taxon>
        <taxon>Mycenaceae</taxon>
        <taxon>Mycena</taxon>
    </lineage>
</organism>
<protein>
    <submittedName>
        <fullName evidence="6">Regulator of nonsense transcripts 1</fullName>
    </submittedName>
</protein>
<dbReference type="SUPFAM" id="SSF52540">
    <property type="entry name" value="P-loop containing nucleoside triphosphate hydrolases"/>
    <property type="match status" value="1"/>
</dbReference>
<dbReference type="Gene3D" id="3.40.50.300">
    <property type="entry name" value="P-loop containing nucleotide triphosphate hydrolases"/>
    <property type="match status" value="2"/>
</dbReference>
<proteinExistence type="predicted"/>
<dbReference type="EMBL" id="JACAZI010000022">
    <property type="protein sequence ID" value="KAF7336716.1"/>
    <property type="molecule type" value="Genomic_DNA"/>
</dbReference>
<dbReference type="InterPro" id="IPR050534">
    <property type="entry name" value="Coronavir_polyprotein_1ab"/>
</dbReference>
<feature type="domain" description="DNA2/NAM7 helicase-like C-terminal" evidence="5">
    <location>
        <begin position="628"/>
        <end position="759"/>
    </location>
</feature>